<dbReference type="Proteomes" id="UP000193689">
    <property type="component" value="Unassembled WGS sequence"/>
</dbReference>
<evidence type="ECO:0000259" key="2">
    <source>
        <dbReference type="PROSITE" id="PS50053"/>
    </source>
</evidence>
<reference evidence="3 4" key="1">
    <citation type="submission" date="2016-07" db="EMBL/GenBank/DDBJ databases">
        <title>Pervasive Adenine N6-methylation of Active Genes in Fungi.</title>
        <authorList>
            <consortium name="DOE Joint Genome Institute"/>
            <person name="Mondo S.J."/>
            <person name="Dannebaum R.O."/>
            <person name="Kuo R.C."/>
            <person name="Labutti K."/>
            <person name="Haridas S."/>
            <person name="Kuo A."/>
            <person name="Salamov A."/>
            <person name="Ahrendt S.R."/>
            <person name="Lipzen A."/>
            <person name="Sullivan W."/>
            <person name="Andreopoulos W.B."/>
            <person name="Clum A."/>
            <person name="Lindquist E."/>
            <person name="Daum C."/>
            <person name="Ramamoorthy G.K."/>
            <person name="Gryganskyi A."/>
            <person name="Culley D."/>
            <person name="Magnuson J.K."/>
            <person name="James T.Y."/>
            <person name="O'Malley M.A."/>
            <person name="Stajich J.E."/>
            <person name="Spatafora J.W."/>
            <person name="Visel A."/>
            <person name="Grigoriev I.V."/>
        </authorList>
    </citation>
    <scope>NUCLEOTIDE SEQUENCE [LARGE SCALE GENOMIC DNA]</scope>
    <source>
        <strain evidence="3 4">CBS 129021</strain>
    </source>
</reference>
<dbReference type="SUPFAM" id="SSF54236">
    <property type="entry name" value="Ubiquitin-like"/>
    <property type="match status" value="1"/>
</dbReference>
<evidence type="ECO:0000256" key="1">
    <source>
        <dbReference type="SAM" id="MobiDB-lite"/>
    </source>
</evidence>
<dbReference type="InterPro" id="IPR000626">
    <property type="entry name" value="Ubiquitin-like_dom"/>
</dbReference>
<dbReference type="GeneID" id="63774730"/>
<dbReference type="EMBL" id="MCFJ01000009">
    <property type="protein sequence ID" value="ORY62444.1"/>
    <property type="molecule type" value="Genomic_DNA"/>
</dbReference>
<sequence>MGCCFSRPVGPNAPYPSGAPSGSARAINSPQLQASAPEESGQISQSHSPSHPNSNTHRSRRHSHQQQPLSQHIDKPLRRHRWAAENRTWTPTQLAQERADFFDTRVTGRPEVWQTLKVALEVLWEPNAYDEGATAMATAQGILKAADITLPTGDLANGAYDSLGNHYALPEWIVSDPINIANDRDAETAGVDADRKGEDGLGPDVEVGDTTDALEVDETLRRREEKGKAVENVQDLVNVRARLSENARDVIINIGSEESVRVLSRKIEEEAKLPATKRIRVAYMGKILKESSSLQAQGWQQGHIINALVFNA</sequence>
<accession>A0A1Y2DTH2</accession>
<dbReference type="PANTHER" id="PTHR13609">
    <property type="entry name" value="UBIQUITIN DOMAIN CONTAINING 1 PROTEIN-RELATED"/>
    <property type="match status" value="1"/>
</dbReference>
<feature type="region of interest" description="Disordered" evidence="1">
    <location>
        <begin position="189"/>
        <end position="208"/>
    </location>
</feature>
<dbReference type="InterPro" id="IPR029071">
    <property type="entry name" value="Ubiquitin-like_domsf"/>
</dbReference>
<feature type="compositionally biased region" description="Basic and acidic residues" evidence="1">
    <location>
        <begin position="189"/>
        <end position="199"/>
    </location>
</feature>
<dbReference type="SMART" id="SM00213">
    <property type="entry name" value="UBQ"/>
    <property type="match status" value="1"/>
</dbReference>
<dbReference type="STRING" id="1141098.A0A1Y2DTH2"/>
<dbReference type="InParanoid" id="A0A1Y2DTH2"/>
<proteinExistence type="predicted"/>
<feature type="region of interest" description="Disordered" evidence="1">
    <location>
        <begin position="1"/>
        <end position="76"/>
    </location>
</feature>
<keyword evidence="4" id="KW-1185">Reference proteome</keyword>
<evidence type="ECO:0000313" key="3">
    <source>
        <dbReference type="EMBL" id="ORY62444.1"/>
    </source>
</evidence>
<evidence type="ECO:0000313" key="4">
    <source>
        <dbReference type="Proteomes" id="UP000193689"/>
    </source>
</evidence>
<dbReference type="InterPro" id="IPR039869">
    <property type="entry name" value="UBTD1/2"/>
</dbReference>
<dbReference type="InterPro" id="IPR032752">
    <property type="entry name" value="DC-UbP/UBTD2_N"/>
</dbReference>
<gene>
    <name evidence="3" type="ORF">BCR38DRAFT_410856</name>
</gene>
<dbReference type="RefSeq" id="XP_040714280.1">
    <property type="nucleotide sequence ID" value="XM_040858518.1"/>
</dbReference>
<comment type="caution">
    <text evidence="3">The sequence shown here is derived from an EMBL/GenBank/DDBJ whole genome shotgun (WGS) entry which is preliminary data.</text>
</comment>
<dbReference type="AlphaFoldDB" id="A0A1Y2DTH2"/>
<feature type="domain" description="Ubiquitin-like" evidence="2">
    <location>
        <begin position="237"/>
        <end position="309"/>
    </location>
</feature>
<name>A0A1Y2DTH2_9PEZI</name>
<dbReference type="InterPro" id="IPR038169">
    <property type="entry name" value="DC-UbP/UBTD2_N_sf"/>
</dbReference>
<dbReference type="Gene3D" id="3.10.20.90">
    <property type="entry name" value="Phosphatidylinositol 3-kinase Catalytic Subunit, Chain A, domain 1"/>
    <property type="match status" value="1"/>
</dbReference>
<protein>
    <recommendedName>
        <fullName evidence="2">Ubiquitin-like domain-containing protein</fullName>
    </recommendedName>
</protein>
<dbReference type="PROSITE" id="PS50053">
    <property type="entry name" value="UBIQUITIN_2"/>
    <property type="match status" value="1"/>
</dbReference>
<organism evidence="3 4">
    <name type="scientific">Pseudomassariella vexata</name>
    <dbReference type="NCBI Taxonomy" id="1141098"/>
    <lineage>
        <taxon>Eukaryota</taxon>
        <taxon>Fungi</taxon>
        <taxon>Dikarya</taxon>
        <taxon>Ascomycota</taxon>
        <taxon>Pezizomycotina</taxon>
        <taxon>Sordariomycetes</taxon>
        <taxon>Xylariomycetidae</taxon>
        <taxon>Amphisphaeriales</taxon>
        <taxon>Pseudomassariaceae</taxon>
        <taxon>Pseudomassariella</taxon>
    </lineage>
</organism>
<dbReference type="Gene3D" id="1.20.225.20">
    <property type="entry name" value="Ub domain-containing protein, DC-UbP/UBTD2, N-terminal domain"/>
    <property type="match status" value="1"/>
</dbReference>
<dbReference type="OrthoDB" id="1640476at2759"/>
<dbReference type="Pfam" id="PF16455">
    <property type="entry name" value="UBD"/>
    <property type="match status" value="1"/>
</dbReference>
<feature type="compositionally biased region" description="Low complexity" evidence="1">
    <location>
        <begin position="40"/>
        <end position="55"/>
    </location>
</feature>